<name>F4QRS5_9CAUL</name>
<dbReference type="HOGENOM" id="CLU_087295_0_0_5"/>
<reference evidence="2" key="1">
    <citation type="submission" date="2011-03" db="EMBL/GenBank/DDBJ databases">
        <title>Draft genome sequence of Brevundimonas diminuta.</title>
        <authorList>
            <person name="Brown P.J.B."/>
            <person name="Buechlein A."/>
            <person name="Hemmerich C."/>
            <person name="Brun Y.V."/>
        </authorList>
    </citation>
    <scope>NUCLEOTIDE SEQUENCE [LARGE SCALE GENOMIC DNA]</scope>
    <source>
        <strain evidence="2">C19</strain>
    </source>
</reference>
<organism evidence="1 2">
    <name type="scientific">Asticcacaulis biprosthecium C19</name>
    <dbReference type="NCBI Taxonomy" id="715226"/>
    <lineage>
        <taxon>Bacteria</taxon>
        <taxon>Pseudomonadati</taxon>
        <taxon>Pseudomonadota</taxon>
        <taxon>Alphaproteobacteria</taxon>
        <taxon>Caulobacterales</taxon>
        <taxon>Caulobacteraceae</taxon>
        <taxon>Asticcacaulis</taxon>
    </lineage>
</organism>
<dbReference type="InterPro" id="IPR054220">
    <property type="entry name" value="DUF6940"/>
</dbReference>
<evidence type="ECO:0000313" key="1">
    <source>
        <dbReference type="EMBL" id="EGF89445.1"/>
    </source>
</evidence>
<proteinExistence type="predicted"/>
<dbReference type="Pfam" id="PF22086">
    <property type="entry name" value="DUF6940"/>
    <property type="match status" value="1"/>
</dbReference>
<dbReference type="RefSeq" id="WP_006274640.1">
    <property type="nucleotide sequence ID" value="NZ_GL883080.1"/>
</dbReference>
<evidence type="ECO:0000313" key="2">
    <source>
        <dbReference type="Proteomes" id="UP000006512"/>
    </source>
</evidence>
<dbReference type="STRING" id="715226.ABI_38590"/>
<dbReference type="EMBL" id="GL883080">
    <property type="protein sequence ID" value="EGF89445.1"/>
    <property type="molecule type" value="Genomic_DNA"/>
</dbReference>
<sequence length="191" mass="21323">MASILTDTVGDGLRLRFSDLSCIEVAHRWASDPEFSRTFSEALAGIPFDAFFWETPVWSAKTVGQPFECVVTPAPALAKRKANPQSFAAQFDAIPPGTNVIVFESLGRDADLVVPCDIAEGAMYTHLASFLRTAPMGQATALWHHIGETVQGWLQCDRHFWLSTSGLGVSWLHVRIDQRPKYYTYEPYRQT</sequence>
<dbReference type="AlphaFoldDB" id="F4QRS5"/>
<dbReference type="eggNOG" id="ENOG5031WD1">
    <property type="taxonomic scope" value="Bacteria"/>
</dbReference>
<keyword evidence="2" id="KW-1185">Reference proteome</keyword>
<accession>F4QRS5</accession>
<gene>
    <name evidence="1" type="ORF">ABI_38590</name>
</gene>
<protein>
    <submittedName>
        <fullName evidence="1">Uncharacterized protein</fullName>
    </submittedName>
</protein>
<dbReference type="Proteomes" id="UP000006512">
    <property type="component" value="Unassembled WGS sequence"/>
</dbReference>